<evidence type="ECO:0000313" key="1">
    <source>
        <dbReference type="EMBL" id="RDL36922.1"/>
    </source>
</evidence>
<name>A0A370TN24_9HELO</name>
<accession>A0A370TN24</accession>
<dbReference type="AlphaFoldDB" id="A0A370TN24"/>
<evidence type="ECO:0008006" key="3">
    <source>
        <dbReference type="Google" id="ProtNLM"/>
    </source>
</evidence>
<dbReference type="Proteomes" id="UP000254866">
    <property type="component" value="Unassembled WGS sequence"/>
</dbReference>
<dbReference type="OrthoDB" id="6359816at2759"/>
<organism evidence="1 2">
    <name type="scientific">Venustampulla echinocandica</name>
    <dbReference type="NCBI Taxonomy" id="2656787"/>
    <lineage>
        <taxon>Eukaryota</taxon>
        <taxon>Fungi</taxon>
        <taxon>Dikarya</taxon>
        <taxon>Ascomycota</taxon>
        <taxon>Pezizomycotina</taxon>
        <taxon>Leotiomycetes</taxon>
        <taxon>Helotiales</taxon>
        <taxon>Pleuroascaceae</taxon>
        <taxon>Venustampulla</taxon>
    </lineage>
</organism>
<proteinExistence type="predicted"/>
<protein>
    <recommendedName>
        <fullName evidence="3">BTB domain-containing protein</fullName>
    </recommendedName>
</protein>
<sequence>MEKKTTLSTALVTANLDNAPLLGDSMGYEMVSVTVGKGRHMFTIHKNLICATGSNLGKMFSTRKVDDPIHFPSETPGVFILFVEYLYKNTVPCVSATSSVTAQAVRLRDLCQLYVFGEQVEMDIEIRNKVMDSIQDGFRSINRFPDANLVQCIYGRTKPGCILRKFCALSLLAKVRAPDYINDYHITTWLESNVDGFHDFFEALMKFNPHQDPRVRDLEGKTGIWPCAFHIHPSEAKVKREVGIDNKGVDIDKMPNAGDQAGSSAKISELCHLFTESI</sequence>
<dbReference type="EMBL" id="NPIC01000004">
    <property type="protein sequence ID" value="RDL36922.1"/>
    <property type="molecule type" value="Genomic_DNA"/>
</dbReference>
<reference evidence="1 2" key="1">
    <citation type="journal article" date="2018" name="IMA Fungus">
        <title>IMA Genome-F 9: Draft genome sequence of Annulohypoxylon stygium, Aspergillus mulundensis, Berkeleyomyces basicola (syn. Thielaviopsis basicola), Ceratocystis smalleyi, two Cercospora beticola strains, Coleophoma cylindrospora, Fusarium fracticaudum, Phialophora cf. hyalina, and Morchella septimelata.</title>
        <authorList>
            <person name="Wingfield B.D."/>
            <person name="Bills G.F."/>
            <person name="Dong Y."/>
            <person name="Huang W."/>
            <person name="Nel W.J."/>
            <person name="Swalarsk-Parry B.S."/>
            <person name="Vaghefi N."/>
            <person name="Wilken P.M."/>
            <person name="An Z."/>
            <person name="de Beer Z.W."/>
            <person name="De Vos L."/>
            <person name="Chen L."/>
            <person name="Duong T.A."/>
            <person name="Gao Y."/>
            <person name="Hammerbacher A."/>
            <person name="Kikkert J.R."/>
            <person name="Li Y."/>
            <person name="Li H."/>
            <person name="Li K."/>
            <person name="Li Q."/>
            <person name="Liu X."/>
            <person name="Ma X."/>
            <person name="Naidoo K."/>
            <person name="Pethybridge S.J."/>
            <person name="Sun J."/>
            <person name="Steenkamp E.T."/>
            <person name="van der Nest M.A."/>
            <person name="van Wyk S."/>
            <person name="Wingfield M.J."/>
            <person name="Xiong C."/>
            <person name="Yue Q."/>
            <person name="Zhang X."/>
        </authorList>
    </citation>
    <scope>NUCLEOTIDE SEQUENCE [LARGE SCALE GENOMIC DNA]</scope>
    <source>
        <strain evidence="1 2">BP 5553</strain>
    </source>
</reference>
<comment type="caution">
    <text evidence="1">The sequence shown here is derived from an EMBL/GenBank/DDBJ whole genome shotgun (WGS) entry which is preliminary data.</text>
</comment>
<keyword evidence="2" id="KW-1185">Reference proteome</keyword>
<gene>
    <name evidence="1" type="ORF">BP5553_06274</name>
</gene>
<dbReference type="RefSeq" id="XP_031869578.1">
    <property type="nucleotide sequence ID" value="XM_032014897.1"/>
</dbReference>
<dbReference type="GeneID" id="43599123"/>
<evidence type="ECO:0000313" key="2">
    <source>
        <dbReference type="Proteomes" id="UP000254866"/>
    </source>
</evidence>